<evidence type="ECO:0000313" key="2">
    <source>
        <dbReference type="EMBL" id="KAG9193327.1"/>
    </source>
</evidence>
<proteinExistence type="predicted"/>
<feature type="compositionally biased region" description="Low complexity" evidence="1">
    <location>
        <begin position="583"/>
        <end position="600"/>
    </location>
</feature>
<keyword evidence="3" id="KW-1185">Reference proteome</keyword>
<organism evidence="2 3">
    <name type="scientific">Alternaria panax</name>
    <dbReference type="NCBI Taxonomy" id="48097"/>
    <lineage>
        <taxon>Eukaryota</taxon>
        <taxon>Fungi</taxon>
        <taxon>Dikarya</taxon>
        <taxon>Ascomycota</taxon>
        <taxon>Pezizomycotina</taxon>
        <taxon>Dothideomycetes</taxon>
        <taxon>Pleosporomycetidae</taxon>
        <taxon>Pleosporales</taxon>
        <taxon>Pleosporineae</taxon>
        <taxon>Pleosporaceae</taxon>
        <taxon>Alternaria</taxon>
        <taxon>Alternaria sect. Panax</taxon>
    </lineage>
</organism>
<feature type="compositionally biased region" description="Polar residues" evidence="1">
    <location>
        <begin position="560"/>
        <end position="579"/>
    </location>
</feature>
<name>A0AAD4NSS0_9PLEO</name>
<feature type="region of interest" description="Disordered" evidence="1">
    <location>
        <begin position="305"/>
        <end position="331"/>
    </location>
</feature>
<feature type="compositionally biased region" description="Basic and acidic residues" evidence="1">
    <location>
        <begin position="512"/>
        <end position="524"/>
    </location>
</feature>
<reference evidence="2" key="1">
    <citation type="submission" date="2021-07" db="EMBL/GenBank/DDBJ databases">
        <title>Genome Resource of American Ginseng Black Spot Pathogen Alternaria panax.</title>
        <authorList>
            <person name="Qiu C."/>
            <person name="Wang W."/>
            <person name="Liu Z."/>
        </authorList>
    </citation>
    <scope>NUCLEOTIDE SEQUENCE</scope>
    <source>
        <strain evidence="2">BNCC115425</strain>
    </source>
</reference>
<gene>
    <name evidence="2" type="ORF">G6011_03362</name>
</gene>
<dbReference type="AlphaFoldDB" id="A0AAD4NSS0"/>
<accession>A0AAD4NSS0</accession>
<comment type="caution">
    <text evidence="2">The sequence shown here is derived from an EMBL/GenBank/DDBJ whole genome shotgun (WGS) entry which is preliminary data.</text>
</comment>
<feature type="compositionally biased region" description="Polar residues" evidence="1">
    <location>
        <begin position="431"/>
        <end position="466"/>
    </location>
</feature>
<feature type="compositionally biased region" description="Low complexity" evidence="1">
    <location>
        <begin position="467"/>
        <end position="478"/>
    </location>
</feature>
<evidence type="ECO:0000256" key="1">
    <source>
        <dbReference type="SAM" id="MobiDB-lite"/>
    </source>
</evidence>
<evidence type="ECO:0000313" key="3">
    <source>
        <dbReference type="Proteomes" id="UP001199106"/>
    </source>
</evidence>
<feature type="compositionally biased region" description="Low complexity" evidence="1">
    <location>
        <begin position="405"/>
        <end position="425"/>
    </location>
</feature>
<feature type="compositionally biased region" description="Polar residues" evidence="1">
    <location>
        <begin position="315"/>
        <end position="331"/>
    </location>
</feature>
<dbReference type="EMBL" id="JAANER010000002">
    <property type="protein sequence ID" value="KAG9193327.1"/>
    <property type="molecule type" value="Genomic_DNA"/>
</dbReference>
<feature type="region of interest" description="Disordered" evidence="1">
    <location>
        <begin position="382"/>
        <end position="628"/>
    </location>
</feature>
<dbReference type="Proteomes" id="UP001199106">
    <property type="component" value="Unassembled WGS sequence"/>
</dbReference>
<protein>
    <submittedName>
        <fullName evidence="2">Uncharacterized protein</fullName>
    </submittedName>
</protein>
<sequence>MPPKQTNVEPSDESWLTFRKRHDDQLKNFQQHVTNAYAKFQNNMNREKAILLTKQEKEEEEFWNRTKAAATKSGNKTVVSKGILQGQANRRVPVPLSKDTPSIKQSSAVSSKARIEQTSKPTANTIATTPEVHNKKDAVEIINLCSDDDEDDDEPVLLQVMPVLRVVSAGNPEYDVPSATLELFSETTNPGTLEPSQSTCERSTFTEQIPPSFESSPTLLTNAIDSSVGCISTLIASHHESTGTLPTQKSSRFKGDSLSDWTSVNTFPIPATQKQDSRLENIWAFGSPVFKSLDTTTAYASGFAPSKTSVHRQPASDSSQSGLGYRLGQSSMTQEPVFPQLPLDHAGISRVLFATPQDGHKNKPASQSLQPHVEDLLMREAPQTPPRPQRYTPDMLPSPVPSPHTPAAQSPNSTSSTTPSFRRPQLPASATKDSTTAARNVRANSQASAPTCRASSTTQSQRNTLITSRTPVSSRSSVARGKRKVVDLSSDDESDYAPISEDGELKSPIITEEVRKGMKGDAKKPRLVANKTKLPPPLPPAIAPKNVSSKGKNVFGFQPTPKSKSKVNNQAASSLQNPPQHAPTMKSQSSPPTTPTSASKKSMRPTASTRVALATRPSRKAKLDASAKISQLSETELQTRNNTVIDDGNEYEAPETGVVAQVRGNLRSMSITPAPSTARDYSNSAKDIGMLANISDAESTIMVQSAKHGAGWNLWTHSRINGDRYVVKSRSNHPVVHDDEDDDSEDTDITKYSIVNGIILYEADLENARLTKVQDRQSLMRSSAMDGGSRVRAMSALETSKHKASCEFGLAFRAYLVSRATQFYGPRPVDANANANANVRYHHQIRNLPILPYPNTVALHNIALRP</sequence>